<feature type="domain" description="RING-type" evidence="5">
    <location>
        <begin position="12"/>
        <end position="55"/>
    </location>
</feature>
<dbReference type="SMART" id="SM00184">
    <property type="entry name" value="RING"/>
    <property type="match status" value="1"/>
</dbReference>
<evidence type="ECO:0000259" key="5">
    <source>
        <dbReference type="PROSITE" id="PS50089"/>
    </source>
</evidence>
<comment type="caution">
    <text evidence="6">The sequence shown here is derived from an EMBL/GenBank/DDBJ whole genome shotgun (WGS) entry which is preliminary data.</text>
</comment>
<evidence type="ECO:0000256" key="1">
    <source>
        <dbReference type="ARBA" id="ARBA00022723"/>
    </source>
</evidence>
<accession>A0A5N5T0R1</accession>
<dbReference type="EMBL" id="SEYY01016862">
    <property type="protein sequence ID" value="KAB7499748.1"/>
    <property type="molecule type" value="Genomic_DNA"/>
</dbReference>
<dbReference type="InterPro" id="IPR017907">
    <property type="entry name" value="Znf_RING_CS"/>
</dbReference>
<dbReference type="PROSITE" id="PS50089">
    <property type="entry name" value="ZF_RING_2"/>
    <property type="match status" value="1"/>
</dbReference>
<dbReference type="Pfam" id="PF00097">
    <property type="entry name" value="zf-C3HC4"/>
    <property type="match status" value="1"/>
</dbReference>
<evidence type="ECO:0000313" key="6">
    <source>
        <dbReference type="EMBL" id="KAB7499748.1"/>
    </source>
</evidence>
<dbReference type="Proteomes" id="UP000326759">
    <property type="component" value="Unassembled WGS sequence"/>
</dbReference>
<keyword evidence="2 4" id="KW-0863">Zinc-finger</keyword>
<gene>
    <name evidence="6" type="primary">TRIM32</name>
    <name evidence="6" type="ORF">Anas_13931</name>
</gene>
<dbReference type="InterPro" id="IPR018957">
    <property type="entry name" value="Znf_C3HC4_RING-type"/>
</dbReference>
<dbReference type="PROSITE" id="PS00518">
    <property type="entry name" value="ZF_RING_1"/>
    <property type="match status" value="1"/>
</dbReference>
<keyword evidence="3" id="KW-0862">Zinc</keyword>
<evidence type="ECO:0000256" key="2">
    <source>
        <dbReference type="ARBA" id="ARBA00022771"/>
    </source>
</evidence>
<keyword evidence="7" id="KW-1185">Reference proteome</keyword>
<dbReference type="GO" id="GO:0008270">
    <property type="term" value="F:zinc ion binding"/>
    <property type="evidence" value="ECO:0007669"/>
    <property type="project" value="UniProtKB-KW"/>
</dbReference>
<dbReference type="GO" id="GO:0061630">
    <property type="term" value="F:ubiquitin protein ligase activity"/>
    <property type="evidence" value="ECO:0007669"/>
    <property type="project" value="TreeGrafter"/>
</dbReference>
<organism evidence="6 7">
    <name type="scientific">Armadillidium nasatum</name>
    <dbReference type="NCBI Taxonomy" id="96803"/>
    <lineage>
        <taxon>Eukaryota</taxon>
        <taxon>Metazoa</taxon>
        <taxon>Ecdysozoa</taxon>
        <taxon>Arthropoda</taxon>
        <taxon>Crustacea</taxon>
        <taxon>Multicrustacea</taxon>
        <taxon>Malacostraca</taxon>
        <taxon>Eumalacostraca</taxon>
        <taxon>Peracarida</taxon>
        <taxon>Isopoda</taxon>
        <taxon>Oniscidea</taxon>
        <taxon>Crinocheta</taxon>
        <taxon>Armadillidiidae</taxon>
        <taxon>Armadillidium</taxon>
    </lineage>
</organism>
<dbReference type="InterPro" id="IPR051435">
    <property type="entry name" value="RING_finger_E3_ubiq-ligases"/>
</dbReference>
<dbReference type="InterPro" id="IPR001841">
    <property type="entry name" value="Znf_RING"/>
</dbReference>
<reference evidence="6 7" key="1">
    <citation type="journal article" date="2019" name="PLoS Biol.">
        <title>Sex chromosomes control vertical transmission of feminizing Wolbachia symbionts in an isopod.</title>
        <authorList>
            <person name="Becking T."/>
            <person name="Chebbi M.A."/>
            <person name="Giraud I."/>
            <person name="Moumen B."/>
            <person name="Laverre T."/>
            <person name="Caubet Y."/>
            <person name="Peccoud J."/>
            <person name="Gilbert C."/>
            <person name="Cordaux R."/>
        </authorList>
    </citation>
    <scope>NUCLEOTIDE SEQUENCE [LARGE SCALE GENOMIC DNA]</scope>
    <source>
        <strain evidence="6">ANa2</strain>
        <tissue evidence="6">Whole body excluding digestive tract and cuticle</tissue>
    </source>
</reference>
<name>A0A5N5T0R1_9CRUS</name>
<keyword evidence="1" id="KW-0479">Metal-binding</keyword>
<dbReference type="AlphaFoldDB" id="A0A5N5T0R1"/>
<dbReference type="GO" id="GO:0016567">
    <property type="term" value="P:protein ubiquitination"/>
    <property type="evidence" value="ECO:0007669"/>
    <property type="project" value="TreeGrafter"/>
</dbReference>
<protein>
    <submittedName>
        <fullName evidence="6">E3 ubiquitin-protein ligase TRIM32</fullName>
    </submittedName>
</protein>
<evidence type="ECO:0000256" key="4">
    <source>
        <dbReference type="PROSITE-ProRule" id="PRU00175"/>
    </source>
</evidence>
<proteinExistence type="predicted"/>
<dbReference type="PANTHER" id="PTHR22791">
    <property type="entry name" value="RING-TYPE DOMAIN-CONTAINING PROTEIN"/>
    <property type="match status" value="1"/>
</dbReference>
<evidence type="ECO:0000313" key="7">
    <source>
        <dbReference type="Proteomes" id="UP000326759"/>
    </source>
</evidence>
<dbReference type="Gene3D" id="3.30.40.10">
    <property type="entry name" value="Zinc/RING finger domain, C3HC4 (zinc finger)"/>
    <property type="match status" value="1"/>
</dbReference>
<dbReference type="PANTHER" id="PTHR22791:SF6">
    <property type="entry name" value="RING-TYPE DOMAIN-CONTAINING PROTEIN"/>
    <property type="match status" value="1"/>
</dbReference>
<dbReference type="InterPro" id="IPR013083">
    <property type="entry name" value="Znf_RING/FYVE/PHD"/>
</dbReference>
<dbReference type="SUPFAM" id="SSF57850">
    <property type="entry name" value="RING/U-box"/>
    <property type="match status" value="1"/>
</dbReference>
<sequence>MNIGRMEDLVSCKICAQVYDSLQFIPKILKCGHTFCSPCLIKLLQEENPRCPNCRIQLKEIESSLPVNYNTLNTVDIYKFNCFPQRKMDIATEVAKRKDIVLKKKTQMTLNVKILDKCLEKLEELTVSQSERIDAVNAIKILDEIDEDLKKTDVVRSDDINIKLVVTITFYDKIFTSFE</sequence>
<evidence type="ECO:0000256" key="3">
    <source>
        <dbReference type="ARBA" id="ARBA00022833"/>
    </source>
</evidence>
<dbReference type="OrthoDB" id="6334960at2759"/>